<reference evidence="4 5" key="1">
    <citation type="journal article" date="2016" name="Front. Microbiol.">
        <title>Genome and transcriptome sequences reveal the specific parasitism of the nematophagous Purpureocillium lilacinum 36-1.</title>
        <authorList>
            <person name="Xie J."/>
            <person name="Li S."/>
            <person name="Mo C."/>
            <person name="Xiao X."/>
            <person name="Peng D."/>
            <person name="Wang G."/>
            <person name="Xiao Y."/>
        </authorList>
    </citation>
    <scope>NUCLEOTIDE SEQUENCE [LARGE SCALE GENOMIC DNA]</scope>
    <source>
        <strain evidence="4 5">36-1</strain>
    </source>
</reference>
<dbReference type="PANTHER" id="PTHR24320:SF148">
    <property type="entry name" value="NAD(P)-BINDING ROSSMANN-FOLD SUPERFAMILY PROTEIN"/>
    <property type="match status" value="1"/>
</dbReference>
<evidence type="ECO:0000256" key="1">
    <source>
        <dbReference type="ARBA" id="ARBA00006484"/>
    </source>
</evidence>
<comment type="caution">
    <text evidence="4">The sequence shown here is derived from an EMBL/GenBank/DDBJ whole genome shotgun (WGS) entry which is preliminary data.</text>
</comment>
<dbReference type="PRINTS" id="PR00081">
    <property type="entry name" value="GDHRDH"/>
</dbReference>
<evidence type="ECO:0000259" key="3">
    <source>
        <dbReference type="Pfam" id="PF01636"/>
    </source>
</evidence>
<sequence length="773" mass="83705">MSDQLHITDADAVRLLESLPVPQPVRVRRSAEGGEHIVWFVNEDMILRVPALQGADPGPLRREKDILDMLRAEADVHAPEVRDAIPETLQLGVAAQKDGRGGWSYALCRRAAGVSVEEAPGAVTAETERGLAAFLALLGRASVQEAASRLGVPRGEDVHEGGLTSDALRAWRRLREKNQLGDLSHMDLEGSLTAATATPEPQASDEQEEQPVFSHADLKGEHIFIDAFTGRLTGIIDWSDTRAAAHPGTDIGGLAISIGAAAAGRVGGGAGRSPGTIRRGLRVARCEAVVLLDAVLNGGDDSPEGTGELRADNELLMDAVEKLQELDWKLCVLVNFLYRIEPSAGHTSTSWIVHVEPAPQPTQTRSSPQYAANQVLQTPSDKCNQFPRMAMIKNQRARAPMDGGAAQRLRCETTHAWLAGSSGCGIHAPRIKRVSHPPTSNLARSHTYINVGQPVVKPPLNSVNRRILLLDASTTAHRRPPNMATLVKTIIATGVSSGLGFEAVKQLLEQSQPYRIVLGARDTAATTAAFDRLTFDRAANPLTVLPLDLADLRAVKSFASQALEKVDAIDYLLLNAGMIKSAEGPGPHGSRWCEAAVVNHFSQHYLLHLLRDRLVQSRSRIVVVSSGAVRNVPDPSKLEKDLAAGSSAHFQTIYCDSKFTQLLGAHWWRRQLQGQCRVVAVSPGLIPNTGLGRSTDFKLSMQMPDAKTVPEGAASILAALTRNDFPEDPERIFLTSWGEWWNKDVYGNSLDKALQDKWSPSKEEMEKEAGIAS</sequence>
<evidence type="ECO:0000256" key="2">
    <source>
        <dbReference type="ARBA" id="ARBA00023002"/>
    </source>
</evidence>
<dbReference type="SUPFAM" id="SSF51735">
    <property type="entry name" value="NAD(P)-binding Rossmann-fold domains"/>
    <property type="match status" value="1"/>
</dbReference>
<proteinExistence type="inferred from homology"/>
<dbReference type="AlphaFoldDB" id="A0A2U3ECK5"/>
<dbReference type="EMBL" id="LCWV01000006">
    <property type="protein sequence ID" value="PWI72247.1"/>
    <property type="molecule type" value="Genomic_DNA"/>
</dbReference>
<dbReference type="Pfam" id="PF00106">
    <property type="entry name" value="adh_short"/>
    <property type="match status" value="1"/>
</dbReference>
<gene>
    <name evidence="4" type="ORF">PCL_10870</name>
</gene>
<dbReference type="InterPro" id="IPR002575">
    <property type="entry name" value="Aminoglycoside_PTrfase"/>
</dbReference>
<dbReference type="Gene3D" id="3.40.50.720">
    <property type="entry name" value="NAD(P)-binding Rossmann-like Domain"/>
    <property type="match status" value="1"/>
</dbReference>
<comment type="similarity">
    <text evidence="1">Belongs to the short-chain dehydrogenases/reductases (SDR) family.</text>
</comment>
<evidence type="ECO:0000313" key="5">
    <source>
        <dbReference type="Proteomes" id="UP000245956"/>
    </source>
</evidence>
<protein>
    <recommendedName>
        <fullName evidence="3">Aminoglycoside phosphotransferase domain-containing protein</fullName>
    </recommendedName>
</protein>
<keyword evidence="2" id="KW-0560">Oxidoreductase</keyword>
<dbReference type="Proteomes" id="UP000245956">
    <property type="component" value="Unassembled WGS sequence"/>
</dbReference>
<dbReference type="Gene3D" id="3.90.1200.10">
    <property type="match status" value="1"/>
</dbReference>
<dbReference type="InterPro" id="IPR036291">
    <property type="entry name" value="NAD(P)-bd_dom_sf"/>
</dbReference>
<feature type="domain" description="Aminoglycoside phosphotransferase" evidence="3">
    <location>
        <begin position="31"/>
        <end position="275"/>
    </location>
</feature>
<organism evidence="4 5">
    <name type="scientific">Purpureocillium lilacinum</name>
    <name type="common">Paecilomyces lilacinus</name>
    <dbReference type="NCBI Taxonomy" id="33203"/>
    <lineage>
        <taxon>Eukaryota</taxon>
        <taxon>Fungi</taxon>
        <taxon>Dikarya</taxon>
        <taxon>Ascomycota</taxon>
        <taxon>Pezizomycotina</taxon>
        <taxon>Sordariomycetes</taxon>
        <taxon>Hypocreomycetidae</taxon>
        <taxon>Hypocreales</taxon>
        <taxon>Ophiocordycipitaceae</taxon>
        <taxon>Purpureocillium</taxon>
    </lineage>
</organism>
<dbReference type="InterPro" id="IPR011009">
    <property type="entry name" value="Kinase-like_dom_sf"/>
</dbReference>
<name>A0A2U3ECK5_PURLI</name>
<dbReference type="GO" id="GO:0016491">
    <property type="term" value="F:oxidoreductase activity"/>
    <property type="evidence" value="ECO:0007669"/>
    <property type="project" value="UniProtKB-KW"/>
</dbReference>
<evidence type="ECO:0000313" key="4">
    <source>
        <dbReference type="EMBL" id="PWI72247.1"/>
    </source>
</evidence>
<accession>A0A2U3ECK5</accession>
<dbReference type="InterPro" id="IPR002347">
    <property type="entry name" value="SDR_fam"/>
</dbReference>
<dbReference type="SUPFAM" id="SSF56112">
    <property type="entry name" value="Protein kinase-like (PK-like)"/>
    <property type="match status" value="1"/>
</dbReference>
<dbReference type="Pfam" id="PF01636">
    <property type="entry name" value="APH"/>
    <property type="match status" value="1"/>
</dbReference>
<dbReference type="PANTHER" id="PTHR24320">
    <property type="entry name" value="RETINOL DEHYDROGENASE"/>
    <property type="match status" value="1"/>
</dbReference>